<dbReference type="EMBL" id="OZ019909">
    <property type="protein sequence ID" value="CAK9209515.1"/>
    <property type="molecule type" value="Genomic_DNA"/>
</dbReference>
<reference evidence="1" key="1">
    <citation type="submission" date="2024-02" db="EMBL/GenBank/DDBJ databases">
        <authorList>
            <consortium name="ELIXIR-Norway"/>
            <consortium name="Elixir Norway"/>
        </authorList>
    </citation>
    <scope>NUCLEOTIDE SEQUENCE</scope>
</reference>
<dbReference type="Proteomes" id="UP001497512">
    <property type="component" value="Chromosome 17"/>
</dbReference>
<dbReference type="PANTHER" id="PTHR35100:SF1">
    <property type="entry name" value="F15H11.13 PROTEIN"/>
    <property type="match status" value="1"/>
</dbReference>
<proteinExistence type="predicted"/>
<protein>
    <submittedName>
        <fullName evidence="1">Uncharacterized protein</fullName>
    </submittedName>
</protein>
<gene>
    <name evidence="1" type="ORF">CSSPTR1EN2_LOCUS9804</name>
</gene>
<accession>A0ABP0U032</accession>
<evidence type="ECO:0000313" key="2">
    <source>
        <dbReference type="Proteomes" id="UP001497512"/>
    </source>
</evidence>
<evidence type="ECO:0000313" key="1">
    <source>
        <dbReference type="EMBL" id="CAK9209515.1"/>
    </source>
</evidence>
<organism evidence="1 2">
    <name type="scientific">Sphagnum troendelagicum</name>
    <dbReference type="NCBI Taxonomy" id="128251"/>
    <lineage>
        <taxon>Eukaryota</taxon>
        <taxon>Viridiplantae</taxon>
        <taxon>Streptophyta</taxon>
        <taxon>Embryophyta</taxon>
        <taxon>Bryophyta</taxon>
        <taxon>Sphagnophytina</taxon>
        <taxon>Sphagnopsida</taxon>
        <taxon>Sphagnales</taxon>
        <taxon>Sphagnaceae</taxon>
        <taxon>Sphagnum</taxon>
    </lineage>
</organism>
<dbReference type="PANTHER" id="PTHR35100">
    <property type="entry name" value="FOLD PROTEIN"/>
    <property type="match status" value="1"/>
</dbReference>
<name>A0ABP0U032_9BRYO</name>
<sequence length="263" mass="29257">MALGGDARQRRFWKELRGVRLLQNRLVADSQSLQSAPPQKSERLALKVDQVEESVVFEVQQQQETHVLKALWNQRPACLRTVYSGNEGDRNLLETIANVATSMPFVLIGLHTPRRNLSTSLYANSVIGVGMASTMYHVSRGEARKYTRWGDYAMIAASTLCLSTAIKRECNFSRMLILSSAVAIPFQPLLVTALHTSLMEATFARKVLEQPRLRKAYTWHTASTLIGGALFVADDIYPNTPYIHAAWHIAAAVGVATMNSLLE</sequence>
<keyword evidence="2" id="KW-1185">Reference proteome</keyword>